<dbReference type="InterPro" id="IPR017930">
    <property type="entry name" value="Myb_dom"/>
</dbReference>
<evidence type="ECO:0000256" key="1">
    <source>
        <dbReference type="ARBA" id="ARBA00023015"/>
    </source>
</evidence>
<dbReference type="PANTHER" id="PTHR46621:SF1">
    <property type="entry name" value="SNRNA-ACTIVATING PROTEIN COMPLEX SUBUNIT 4"/>
    <property type="match status" value="1"/>
</dbReference>
<dbReference type="InterPro" id="IPR017884">
    <property type="entry name" value="SANT_dom"/>
</dbReference>
<dbReference type="CDD" id="cd00167">
    <property type="entry name" value="SANT"/>
    <property type="match status" value="2"/>
</dbReference>
<reference evidence="9 10" key="1">
    <citation type="submission" date="2024-04" db="EMBL/GenBank/DDBJ databases">
        <title>Tritrichomonas musculus Genome.</title>
        <authorList>
            <person name="Alves-Ferreira E."/>
            <person name="Grigg M."/>
            <person name="Lorenzi H."/>
            <person name="Galac M."/>
        </authorList>
    </citation>
    <scope>NUCLEOTIDE SEQUENCE [LARGE SCALE GENOMIC DNA]</scope>
    <source>
        <strain evidence="9 10">EAF2021</strain>
    </source>
</reference>
<sequence length="556" mass="63365">MKVSSRSILPVIEYIMNMFHEPFNLPSDKNYSTISLLLSRFISQQISYEECYKTIDQITQDCKPLKKLKTILDVPPQPLPSDSDSDSTINYLSFQDTSQAKHKTAPLSVLSTTKKKCQNWSTAEDDRLICGIIRFGFDNWTTIANFVGNNRTRSQCNQRWARGLDPHISRDQWTSEESQKLINLVQVHGEKSWTHIASVMGNRSDIQCRYHFYQLTKRSRGYSFSNDANNNSFPRVFNGSTRQSTPSINMPNYILPMNFSNNYANKNSNTNSTDPQSMQPNGNQNFFEPPPLSRPQKPFSNSQLCPRMSAPTLQKMPQIMTSSASGINFSEFNSMNQLNNTNMNNISNMNNMNSISNTNSNISNNTSNINMINNSNMNPANNMTNINNNNNTMNNLNTSNSNMNNSLNGNIKYPPFFPQAQQGPPMPQLKGFPRLNQFNQQQQVKPTTQDPFFDTHYQTNSSNVESKKYNSVNYSNNTATISVSNEDIFSAPPTTSNNNNNKTDNNYEEDDIDTVFQFASKYSGVDDFVDENGSWAVDRYKGYDVSREKYENEFIF</sequence>
<dbReference type="InterPro" id="IPR009057">
    <property type="entry name" value="Homeodomain-like_sf"/>
</dbReference>
<comment type="caution">
    <text evidence="9">The sequence shown here is derived from an EMBL/GenBank/DDBJ whole genome shotgun (WGS) entry which is preliminary data.</text>
</comment>
<accession>A0ABR2GXZ2</accession>
<feature type="compositionally biased region" description="Polar residues" evidence="5">
    <location>
        <begin position="273"/>
        <end position="286"/>
    </location>
</feature>
<keyword evidence="1" id="KW-0805">Transcription regulation</keyword>
<dbReference type="InterPro" id="IPR001005">
    <property type="entry name" value="SANT/Myb"/>
</dbReference>
<dbReference type="SUPFAM" id="SSF46689">
    <property type="entry name" value="Homeodomain-like"/>
    <property type="match status" value="2"/>
</dbReference>
<organism evidence="9 10">
    <name type="scientific">Tritrichomonas musculus</name>
    <dbReference type="NCBI Taxonomy" id="1915356"/>
    <lineage>
        <taxon>Eukaryota</taxon>
        <taxon>Metamonada</taxon>
        <taxon>Parabasalia</taxon>
        <taxon>Tritrichomonadida</taxon>
        <taxon>Tritrichomonadidae</taxon>
        <taxon>Tritrichomonas</taxon>
    </lineage>
</organism>
<evidence type="ECO:0000313" key="10">
    <source>
        <dbReference type="Proteomes" id="UP001470230"/>
    </source>
</evidence>
<evidence type="ECO:0000256" key="2">
    <source>
        <dbReference type="ARBA" id="ARBA00023125"/>
    </source>
</evidence>
<keyword evidence="4" id="KW-0539">Nucleus</keyword>
<evidence type="ECO:0000259" key="6">
    <source>
        <dbReference type="PROSITE" id="PS50090"/>
    </source>
</evidence>
<evidence type="ECO:0000256" key="4">
    <source>
        <dbReference type="ARBA" id="ARBA00023242"/>
    </source>
</evidence>
<keyword evidence="2" id="KW-0238">DNA-binding</keyword>
<dbReference type="Proteomes" id="UP001470230">
    <property type="component" value="Unassembled WGS sequence"/>
</dbReference>
<dbReference type="PROSITE" id="PS50090">
    <property type="entry name" value="MYB_LIKE"/>
    <property type="match status" value="2"/>
</dbReference>
<evidence type="ECO:0000256" key="5">
    <source>
        <dbReference type="SAM" id="MobiDB-lite"/>
    </source>
</evidence>
<evidence type="ECO:0000259" key="8">
    <source>
        <dbReference type="PROSITE" id="PS51294"/>
    </source>
</evidence>
<feature type="region of interest" description="Disordered" evidence="5">
    <location>
        <begin position="487"/>
        <end position="507"/>
    </location>
</feature>
<gene>
    <name evidence="9" type="ORF">M9Y10_032846</name>
</gene>
<dbReference type="PANTHER" id="PTHR46621">
    <property type="entry name" value="SNRNA-ACTIVATING PROTEIN COMPLEX SUBUNIT 4"/>
    <property type="match status" value="1"/>
</dbReference>
<feature type="region of interest" description="Disordered" evidence="5">
    <location>
        <begin position="264"/>
        <end position="300"/>
    </location>
</feature>
<proteinExistence type="predicted"/>
<feature type="domain" description="Myb-like" evidence="6">
    <location>
        <begin position="165"/>
        <end position="216"/>
    </location>
</feature>
<evidence type="ECO:0000313" key="9">
    <source>
        <dbReference type="EMBL" id="KAK8838807.1"/>
    </source>
</evidence>
<dbReference type="EMBL" id="JAPFFF010000054">
    <property type="protein sequence ID" value="KAK8838807.1"/>
    <property type="molecule type" value="Genomic_DNA"/>
</dbReference>
<keyword evidence="10" id="KW-1185">Reference proteome</keyword>
<keyword evidence="3" id="KW-0804">Transcription</keyword>
<dbReference type="PROSITE" id="PS51293">
    <property type="entry name" value="SANT"/>
    <property type="match status" value="1"/>
</dbReference>
<evidence type="ECO:0008006" key="11">
    <source>
        <dbReference type="Google" id="ProtNLM"/>
    </source>
</evidence>
<evidence type="ECO:0000256" key="3">
    <source>
        <dbReference type="ARBA" id="ARBA00023163"/>
    </source>
</evidence>
<feature type="domain" description="HTH myb-type" evidence="8">
    <location>
        <begin position="112"/>
        <end position="160"/>
    </location>
</feature>
<feature type="domain" description="SANT" evidence="7">
    <location>
        <begin position="168"/>
        <end position="220"/>
    </location>
</feature>
<name>A0ABR2GXZ2_9EUKA</name>
<dbReference type="PROSITE" id="PS51294">
    <property type="entry name" value="HTH_MYB"/>
    <property type="match status" value="2"/>
</dbReference>
<feature type="compositionally biased region" description="Low complexity" evidence="5">
    <location>
        <begin position="494"/>
        <end position="504"/>
    </location>
</feature>
<dbReference type="SMART" id="SM00717">
    <property type="entry name" value="SANT"/>
    <property type="match status" value="2"/>
</dbReference>
<feature type="domain" description="Myb-like" evidence="6">
    <location>
        <begin position="112"/>
        <end position="164"/>
    </location>
</feature>
<dbReference type="Gene3D" id="1.10.10.60">
    <property type="entry name" value="Homeodomain-like"/>
    <property type="match status" value="2"/>
</dbReference>
<protein>
    <recommendedName>
        <fullName evidence="11">Myb-like DNA-binding domain containing protein</fullName>
    </recommendedName>
</protein>
<dbReference type="InterPro" id="IPR051575">
    <property type="entry name" value="Myb-like_DNA-bd"/>
</dbReference>
<evidence type="ECO:0000259" key="7">
    <source>
        <dbReference type="PROSITE" id="PS51293"/>
    </source>
</evidence>
<dbReference type="Pfam" id="PF00249">
    <property type="entry name" value="Myb_DNA-binding"/>
    <property type="match status" value="2"/>
</dbReference>
<feature type="domain" description="HTH myb-type" evidence="8">
    <location>
        <begin position="165"/>
        <end position="220"/>
    </location>
</feature>